<dbReference type="EMBL" id="AP023099">
    <property type="protein sequence ID" value="BCE94599.1"/>
    <property type="molecule type" value="Genomic_DNA"/>
</dbReference>
<organism evidence="3">
    <name type="scientific">Bradyrhizobium diazoefficiens</name>
    <dbReference type="NCBI Taxonomy" id="1355477"/>
    <lineage>
        <taxon>Bacteria</taxon>
        <taxon>Pseudomonadati</taxon>
        <taxon>Pseudomonadota</taxon>
        <taxon>Alphaproteobacteria</taxon>
        <taxon>Hyphomicrobiales</taxon>
        <taxon>Nitrobacteraceae</taxon>
        <taxon>Bradyrhizobium</taxon>
    </lineage>
</organism>
<dbReference type="AlphaFoldDB" id="A0A810D3S2"/>
<evidence type="ECO:0000313" key="3">
    <source>
        <dbReference type="EMBL" id="BCE94599.1"/>
    </source>
</evidence>
<sequence length="123" mass="13950">MQQAAVDGEREQTVTLVISLHQAIDADRRVAAVRQWQCRVALQDMERPCANDAPALHQNQVVGKPLDFSHVVTDVENGQRKPFMQALEKRQDLVLGGTVERGQRLVHQQQPRLRQQARPIATR</sequence>
<dbReference type="EMBL" id="AP023094">
    <property type="protein sequence ID" value="BCE51098.1"/>
    <property type="molecule type" value="Genomic_DNA"/>
</dbReference>
<reference evidence="2" key="3">
    <citation type="submission" date="2020-05" db="EMBL/GenBank/DDBJ databases">
        <title>Complete genome sequence of Bradyrhizobium diazoefficiens XF4 isolated from soybean nodule.</title>
        <authorList>
            <person name="Noda R."/>
            <person name="Kakizaki K."/>
            <person name="Minamisawa K."/>
        </authorList>
    </citation>
    <scope>NUCLEOTIDE SEQUENCE</scope>
    <source>
        <strain evidence="2">XF4</strain>
    </source>
</reference>
<evidence type="ECO:0000313" key="2">
    <source>
        <dbReference type="EMBL" id="BCE51098.1"/>
    </source>
</evidence>
<evidence type="ECO:0000313" key="1">
    <source>
        <dbReference type="EMBL" id="BCE24839.1"/>
    </source>
</evidence>
<dbReference type="EMBL" id="AP023091">
    <property type="protein sequence ID" value="BCE24839.1"/>
    <property type="molecule type" value="Genomic_DNA"/>
</dbReference>
<reference evidence="1" key="1">
    <citation type="submission" date="2020-05" db="EMBL/GenBank/DDBJ databases">
        <title>Complete genome sequence of Bradyrhizobium diazoefficiens XF1 isolated from soybean nodule.</title>
        <authorList>
            <person name="Noda R."/>
            <person name="Kakizaki K."/>
            <person name="Minamisawa K."/>
        </authorList>
    </citation>
    <scope>NUCLEOTIDE SEQUENCE</scope>
    <source>
        <strain evidence="1">XF1</strain>
    </source>
</reference>
<proteinExistence type="predicted"/>
<gene>
    <name evidence="3" type="ORF">XF10B_73970</name>
    <name evidence="1" type="ORF">XF1B_75200</name>
    <name evidence="2" type="ORF">XF4B_74470</name>
</gene>
<accession>A0A810D3S2</accession>
<dbReference type="AntiFam" id="ANF00095">
    <property type="entry name" value="Shadow ORF (opposite ABC transporters)"/>
</dbReference>
<name>A0A810D3S2_9BRAD</name>
<protein>
    <submittedName>
        <fullName evidence="3">Uncharacterized protein</fullName>
    </submittedName>
</protein>
<reference evidence="3" key="2">
    <citation type="submission" date="2020-05" db="EMBL/GenBank/DDBJ databases">
        <title>Complete genome sequence of Bradyrhizobium diazoefficiens XF10 isolated from soybean nodule.</title>
        <authorList>
            <person name="Noda R."/>
            <person name="Kakizaki K."/>
            <person name="Minamisawa K."/>
        </authorList>
    </citation>
    <scope>NUCLEOTIDE SEQUENCE</scope>
    <source>
        <strain evidence="3">XF10</strain>
    </source>
</reference>